<organism evidence="2">
    <name type="scientific">Dissoconium aciculare CBS 342.82</name>
    <dbReference type="NCBI Taxonomy" id="1314786"/>
    <lineage>
        <taxon>Eukaryota</taxon>
        <taxon>Fungi</taxon>
        <taxon>Dikarya</taxon>
        <taxon>Ascomycota</taxon>
        <taxon>Pezizomycotina</taxon>
        <taxon>Dothideomycetes</taxon>
        <taxon>Dothideomycetidae</taxon>
        <taxon>Mycosphaerellales</taxon>
        <taxon>Dissoconiaceae</taxon>
        <taxon>Dissoconium</taxon>
    </lineage>
</organism>
<dbReference type="PANTHER" id="PTHR38115:SF1">
    <property type="entry name" value="LIPOCALIN-LIKE DOMAIN-CONTAINING PROTEIN"/>
    <property type="match status" value="1"/>
</dbReference>
<dbReference type="Proteomes" id="UP000504637">
    <property type="component" value="Unplaced"/>
</dbReference>
<name>A0A6J3MCD0_9PEZI</name>
<keyword evidence="1" id="KW-1185">Reference proteome</keyword>
<reference evidence="2" key="3">
    <citation type="submission" date="2025-08" db="UniProtKB">
        <authorList>
            <consortium name="RefSeq"/>
        </authorList>
    </citation>
    <scope>IDENTIFICATION</scope>
    <source>
        <strain evidence="2">CBS 342.82</strain>
    </source>
</reference>
<protein>
    <recommendedName>
        <fullName evidence="3">LCCL domain-containing protein</fullName>
    </recommendedName>
</protein>
<dbReference type="AlphaFoldDB" id="A0A6J3MCD0"/>
<evidence type="ECO:0000313" key="2">
    <source>
        <dbReference type="RefSeq" id="XP_033461523.1"/>
    </source>
</evidence>
<sequence length="183" mass="20778">MAAPTTVNIKNLTGTFVMDKTLSDSSIPVLKMQKIPWIVQQAVYYSTITVKLKQTTDEAGVVHIDQEQLSTGTVQHEPRLVTGEWAERDVQFWGKVKGKTSYKKISELTDDFLKEGWAAEHTAEGDDAVILESYTESLADTWTATQIWGFAEVQGERRHVRRILAEKEGKTERIRLVYNYQGE</sequence>
<gene>
    <name evidence="2" type="ORF">K489DRAFT_378906</name>
</gene>
<accession>A0A6J3MCD0</accession>
<dbReference type="RefSeq" id="XP_033461523.1">
    <property type="nucleotide sequence ID" value="XM_033604517.1"/>
</dbReference>
<dbReference type="PANTHER" id="PTHR38115">
    <property type="entry name" value="LIPOCALIN-LIKE DOMAIN-CONTAINING PROTEIN"/>
    <property type="match status" value="1"/>
</dbReference>
<dbReference type="InterPro" id="IPR053037">
    <property type="entry name" value="Pericyclase_pydY-like"/>
</dbReference>
<evidence type="ECO:0008006" key="3">
    <source>
        <dbReference type="Google" id="ProtNLM"/>
    </source>
</evidence>
<reference evidence="2" key="1">
    <citation type="submission" date="2020-01" db="EMBL/GenBank/DDBJ databases">
        <authorList>
            <consortium name="DOE Joint Genome Institute"/>
            <person name="Haridas S."/>
            <person name="Albert R."/>
            <person name="Binder M."/>
            <person name="Bloem J."/>
            <person name="Labutti K."/>
            <person name="Salamov A."/>
            <person name="Andreopoulos B."/>
            <person name="Baker S.E."/>
            <person name="Barry K."/>
            <person name="Bills G."/>
            <person name="Bluhm B.H."/>
            <person name="Cannon C."/>
            <person name="Castanera R."/>
            <person name="Culley D.E."/>
            <person name="Daum C."/>
            <person name="Ezra D."/>
            <person name="Gonzalez J.B."/>
            <person name="Henrissat B."/>
            <person name="Kuo A."/>
            <person name="Liang C."/>
            <person name="Lipzen A."/>
            <person name="Lutzoni F."/>
            <person name="Magnuson J."/>
            <person name="Mondo S."/>
            <person name="Nolan M."/>
            <person name="Ohm R."/>
            <person name="Pangilinan J."/>
            <person name="Park H.-J."/>
            <person name="Ramirez L."/>
            <person name="Alfaro M."/>
            <person name="Sun H."/>
            <person name="Tritt A."/>
            <person name="Yoshinaga Y."/>
            <person name="Zwiers L.-H."/>
            <person name="Turgeon B.G."/>
            <person name="Goodwin S.B."/>
            <person name="Spatafora J.W."/>
            <person name="Crous P.W."/>
            <person name="Grigoriev I.V."/>
        </authorList>
    </citation>
    <scope>NUCLEOTIDE SEQUENCE</scope>
    <source>
        <strain evidence="2">CBS 342.82</strain>
    </source>
</reference>
<proteinExistence type="predicted"/>
<reference evidence="2" key="2">
    <citation type="submission" date="2020-04" db="EMBL/GenBank/DDBJ databases">
        <authorList>
            <consortium name="NCBI Genome Project"/>
        </authorList>
    </citation>
    <scope>NUCLEOTIDE SEQUENCE</scope>
    <source>
        <strain evidence="2">CBS 342.82</strain>
    </source>
</reference>
<evidence type="ECO:0000313" key="1">
    <source>
        <dbReference type="Proteomes" id="UP000504637"/>
    </source>
</evidence>
<dbReference type="GeneID" id="54362317"/>
<dbReference type="OrthoDB" id="425354at2759"/>